<protein>
    <submittedName>
        <fullName evidence="2">Putative phosphoribosyl transferase</fullName>
    </submittedName>
</protein>
<dbReference type="InterPro" id="IPR029057">
    <property type="entry name" value="PRTase-like"/>
</dbReference>
<keyword evidence="3" id="KW-1185">Reference proteome</keyword>
<organism evidence="2 3">
    <name type="scientific">Actibacterium naphthalenivorans</name>
    <dbReference type="NCBI Taxonomy" id="1614693"/>
    <lineage>
        <taxon>Bacteria</taxon>
        <taxon>Pseudomonadati</taxon>
        <taxon>Pseudomonadota</taxon>
        <taxon>Alphaproteobacteria</taxon>
        <taxon>Rhodobacterales</taxon>
        <taxon>Roseobacteraceae</taxon>
        <taxon>Actibacterium</taxon>
    </lineage>
</organism>
<accession>A0A840CB78</accession>
<dbReference type="AlphaFoldDB" id="A0A840CB78"/>
<dbReference type="Gene3D" id="3.30.1310.20">
    <property type="entry name" value="PRTase-like"/>
    <property type="match status" value="1"/>
</dbReference>
<dbReference type="Gene3D" id="3.40.50.2020">
    <property type="match status" value="1"/>
</dbReference>
<dbReference type="Proteomes" id="UP000585681">
    <property type="component" value="Unassembled WGS sequence"/>
</dbReference>
<evidence type="ECO:0000313" key="2">
    <source>
        <dbReference type="EMBL" id="MBB4022655.1"/>
    </source>
</evidence>
<feature type="domain" description="Phosphoribosyltransferase" evidence="1">
    <location>
        <begin position="8"/>
        <end position="180"/>
    </location>
</feature>
<dbReference type="GO" id="GO:0016740">
    <property type="term" value="F:transferase activity"/>
    <property type="evidence" value="ECO:0007669"/>
    <property type="project" value="UniProtKB-KW"/>
</dbReference>
<dbReference type="Pfam" id="PF00156">
    <property type="entry name" value="Pribosyltran"/>
    <property type="match status" value="1"/>
</dbReference>
<name>A0A840CB78_9RHOB</name>
<keyword evidence="2" id="KW-0808">Transferase</keyword>
<gene>
    <name evidence="2" type="ORF">GGR17_002474</name>
</gene>
<sequence>MFQDRAEAGEMLADALEKAAPAAPVVLALPRGGLPVAVPVARRLSAPLDLLLVRKIGMPGQPELAAGAVVDGPAHEVVFNDGLLRSMGLTETDFADSIAAKLEEIENRRKMYLGGRTPVTVEGRTAIVVDDGIATGATVRAALKALRKRGPAAIWLAVPVAPGDSLAEMAALVDKVICLEVPRPFYAVGAHYRVFDQVSDAAVVEALRSVWDSAAPSANG</sequence>
<dbReference type="InterPro" id="IPR000836">
    <property type="entry name" value="PRTase_dom"/>
</dbReference>
<proteinExistence type="predicted"/>
<reference evidence="2" key="1">
    <citation type="submission" date="2020-08" db="EMBL/GenBank/DDBJ databases">
        <title>Genomic Encyclopedia of Type Strains, Phase IV (KMG-IV): sequencing the most valuable type-strain genomes for metagenomic binning, comparative biology and taxonomic classification.</title>
        <authorList>
            <person name="Goeker M."/>
        </authorList>
    </citation>
    <scope>NUCLEOTIDE SEQUENCE [LARGE SCALE GENOMIC DNA]</scope>
    <source>
        <strain evidence="2">DSM 105040</strain>
    </source>
</reference>
<evidence type="ECO:0000313" key="3">
    <source>
        <dbReference type="Proteomes" id="UP000585681"/>
    </source>
</evidence>
<evidence type="ECO:0000259" key="1">
    <source>
        <dbReference type="Pfam" id="PF00156"/>
    </source>
</evidence>
<comment type="caution">
    <text evidence="2">The sequence shown here is derived from an EMBL/GenBank/DDBJ whole genome shotgun (WGS) entry which is preliminary data.</text>
</comment>
<dbReference type="RefSeq" id="WP_054539826.1">
    <property type="nucleotide sequence ID" value="NZ_JACIEQ010000003.1"/>
</dbReference>
<dbReference type="CDD" id="cd06223">
    <property type="entry name" value="PRTases_typeI"/>
    <property type="match status" value="1"/>
</dbReference>
<dbReference type="EMBL" id="JACIEQ010000003">
    <property type="protein sequence ID" value="MBB4022655.1"/>
    <property type="molecule type" value="Genomic_DNA"/>
</dbReference>
<dbReference type="SUPFAM" id="SSF53271">
    <property type="entry name" value="PRTase-like"/>
    <property type="match status" value="1"/>
</dbReference>